<dbReference type="PANTHER" id="PTHR30413">
    <property type="entry name" value="INNER MEMBRANE TRANSPORT PERMEASE"/>
    <property type="match status" value="1"/>
</dbReference>
<comment type="caution">
    <text evidence="11">The sequence shown here is derived from an EMBL/GenBank/DDBJ whole genome shotgun (WGS) entry which is preliminary data.</text>
</comment>
<dbReference type="InterPro" id="IPR013525">
    <property type="entry name" value="ABC2_TM"/>
</dbReference>
<sequence length="282" mass="30455">MGIAAAGPVPFRFGLRKSGMFRRFSRTLELVVSFSSREIEGRYRFSFLGLIWLVAVPVIMLVMFAFVFSVIFQARWPNIEIESRSAFAVILFVGLATHSFVSEAITRAPSAIVANAGLICRTAVPPEVPPLSAFLVALIGFVLNALVILVAYLVVFWPGSWTGVLAVPAALPMLPLVLGLVLLLAAGGVYVRDLVHLIGPVSMALLFLCPIFYSLENVPESMRDALLFNPLTIPVLNMRAALFGTEGAGVMLTMLHTVCSVLVMGIGAGAFLALKRGFDDRL</sequence>
<feature type="transmembrane region" description="Helical" evidence="9">
    <location>
        <begin position="225"/>
        <end position="244"/>
    </location>
</feature>
<reference evidence="11 12" key="1">
    <citation type="journal article" date="2017" name="Int. J. Syst. Evol. Microbiol.">
        <title>Marinicauda algicola sp. nov., isolated from a marine red alga Rhodosorus marinus.</title>
        <authorList>
            <person name="Jeong S.E."/>
            <person name="Jeon S.H."/>
            <person name="Chun B.H."/>
            <person name="Kim D.W."/>
            <person name="Jeon C.O."/>
        </authorList>
    </citation>
    <scope>NUCLEOTIDE SEQUENCE [LARGE SCALE GENOMIC DNA]</scope>
    <source>
        <strain evidence="11 12">JCM 31718</strain>
    </source>
</reference>
<organism evidence="11 12">
    <name type="scientific">Marinicauda algicola</name>
    <dbReference type="NCBI Taxonomy" id="2029849"/>
    <lineage>
        <taxon>Bacteria</taxon>
        <taxon>Pseudomonadati</taxon>
        <taxon>Pseudomonadota</taxon>
        <taxon>Alphaproteobacteria</taxon>
        <taxon>Maricaulales</taxon>
        <taxon>Maricaulaceae</taxon>
        <taxon>Marinicauda</taxon>
    </lineage>
</organism>
<evidence type="ECO:0000256" key="5">
    <source>
        <dbReference type="ARBA" id="ARBA00022692"/>
    </source>
</evidence>
<keyword evidence="6 9" id="KW-1133">Transmembrane helix</keyword>
<evidence type="ECO:0000256" key="8">
    <source>
        <dbReference type="ARBA" id="ARBA00023136"/>
    </source>
</evidence>
<dbReference type="Proteomes" id="UP000308054">
    <property type="component" value="Unassembled WGS sequence"/>
</dbReference>
<evidence type="ECO:0000256" key="6">
    <source>
        <dbReference type="ARBA" id="ARBA00022989"/>
    </source>
</evidence>
<feature type="transmembrane region" description="Helical" evidence="9">
    <location>
        <begin position="131"/>
        <end position="157"/>
    </location>
</feature>
<feature type="transmembrane region" description="Helical" evidence="9">
    <location>
        <begin position="50"/>
        <end position="72"/>
    </location>
</feature>
<dbReference type="GO" id="GO:0140359">
    <property type="term" value="F:ABC-type transporter activity"/>
    <property type="evidence" value="ECO:0007669"/>
    <property type="project" value="InterPro"/>
</dbReference>
<dbReference type="PANTHER" id="PTHR30413:SF10">
    <property type="entry name" value="CAPSULE POLYSACCHARIDE EXPORT INNER-MEMBRANE PROTEIN CTRC"/>
    <property type="match status" value="1"/>
</dbReference>
<keyword evidence="7" id="KW-0625">Polysaccharide transport</keyword>
<evidence type="ECO:0000256" key="2">
    <source>
        <dbReference type="ARBA" id="ARBA00007783"/>
    </source>
</evidence>
<keyword evidence="7" id="KW-0762">Sugar transport</keyword>
<feature type="domain" description="ABC transmembrane type-2" evidence="10">
    <location>
        <begin position="48"/>
        <end position="274"/>
    </location>
</feature>
<keyword evidence="4 9" id="KW-1003">Cell membrane</keyword>
<dbReference type="GO" id="GO:0015774">
    <property type="term" value="P:polysaccharide transport"/>
    <property type="evidence" value="ECO:0007669"/>
    <property type="project" value="UniProtKB-KW"/>
</dbReference>
<keyword evidence="8 9" id="KW-0472">Membrane</keyword>
<dbReference type="GO" id="GO:0005886">
    <property type="term" value="C:plasma membrane"/>
    <property type="evidence" value="ECO:0007669"/>
    <property type="project" value="UniProtKB-SubCell"/>
</dbReference>
<evidence type="ECO:0000256" key="4">
    <source>
        <dbReference type="ARBA" id="ARBA00022475"/>
    </source>
</evidence>
<dbReference type="EMBL" id="SRXW01000001">
    <property type="protein sequence ID" value="TGY90308.1"/>
    <property type="molecule type" value="Genomic_DNA"/>
</dbReference>
<keyword evidence="3 9" id="KW-0813">Transport</keyword>
<evidence type="ECO:0000313" key="11">
    <source>
        <dbReference type="EMBL" id="TGY90308.1"/>
    </source>
</evidence>
<dbReference type="Pfam" id="PF01061">
    <property type="entry name" value="ABC2_membrane"/>
    <property type="match status" value="1"/>
</dbReference>
<feature type="transmembrane region" description="Helical" evidence="9">
    <location>
        <begin position="194"/>
        <end position="213"/>
    </location>
</feature>
<keyword evidence="12" id="KW-1185">Reference proteome</keyword>
<evidence type="ECO:0000256" key="7">
    <source>
        <dbReference type="ARBA" id="ARBA00023047"/>
    </source>
</evidence>
<evidence type="ECO:0000256" key="1">
    <source>
        <dbReference type="ARBA" id="ARBA00004651"/>
    </source>
</evidence>
<dbReference type="PROSITE" id="PS51012">
    <property type="entry name" value="ABC_TM2"/>
    <property type="match status" value="1"/>
</dbReference>
<dbReference type="InterPro" id="IPR047817">
    <property type="entry name" value="ABC2_TM_bact-type"/>
</dbReference>
<gene>
    <name evidence="11" type="ORF">E5163_04060</name>
</gene>
<feature type="transmembrane region" description="Helical" evidence="9">
    <location>
        <begin position="84"/>
        <end position="101"/>
    </location>
</feature>
<evidence type="ECO:0000259" key="10">
    <source>
        <dbReference type="PROSITE" id="PS51012"/>
    </source>
</evidence>
<protein>
    <recommendedName>
        <fullName evidence="9">Transport permease protein</fullName>
    </recommendedName>
</protein>
<keyword evidence="5 9" id="KW-0812">Transmembrane</keyword>
<name>A0A4S2H4G9_9PROT</name>
<feature type="transmembrane region" description="Helical" evidence="9">
    <location>
        <begin position="164"/>
        <end position="188"/>
    </location>
</feature>
<evidence type="ECO:0000256" key="3">
    <source>
        <dbReference type="ARBA" id="ARBA00022448"/>
    </source>
</evidence>
<evidence type="ECO:0000256" key="9">
    <source>
        <dbReference type="RuleBase" id="RU361157"/>
    </source>
</evidence>
<feature type="transmembrane region" description="Helical" evidence="9">
    <location>
        <begin position="250"/>
        <end position="274"/>
    </location>
</feature>
<dbReference type="AlphaFoldDB" id="A0A4S2H4G9"/>
<comment type="similarity">
    <text evidence="2 9">Belongs to the ABC-2 integral membrane protein family.</text>
</comment>
<dbReference type="GO" id="GO:0015920">
    <property type="term" value="P:lipopolysaccharide transport"/>
    <property type="evidence" value="ECO:0007669"/>
    <property type="project" value="TreeGrafter"/>
</dbReference>
<accession>A0A4S2H4G9</accession>
<proteinExistence type="inferred from homology"/>
<comment type="subcellular location">
    <subcellularLocation>
        <location evidence="9">Cell inner membrane</location>
        <topology evidence="9">Multi-pass membrane protein</topology>
    </subcellularLocation>
    <subcellularLocation>
        <location evidence="1">Cell membrane</location>
        <topology evidence="1">Multi-pass membrane protein</topology>
    </subcellularLocation>
</comment>
<evidence type="ECO:0000313" key="12">
    <source>
        <dbReference type="Proteomes" id="UP000308054"/>
    </source>
</evidence>